<evidence type="ECO:0000313" key="1">
    <source>
        <dbReference type="EMBL" id="QHT89882.1"/>
    </source>
</evidence>
<sequence>MQQHSIRSSAISGLTEVKLRNAPSSLQEEIHFFLEGRNILDMKVSQPIRSLENSELQSGKLFVSQRPSAAFSGFLILRNDSPVIYWDQRNARGYLVKLTINRRNLERSGSIVLSVSLYKNEQQMIIEDVIWHNNKNAWNEHTFTERWALIKNINKDILRPDPNILGFEMKVVKFETIEQWLKRTDYSMAFMWEFTPDRARTRRFLWQPPQKDTPRPVTLETKLKPKPTPSIQSYTTLIATAEKDTLTNLPDSYILYAQGRAQIGPASVRKLTVSLALRAALADKSSCSVHVQWAPNFNKYEVIEIVDAAPIPLAAFQEKEHTL</sequence>
<dbReference type="EMBL" id="MN740152">
    <property type="protein sequence ID" value="QHT89882.1"/>
    <property type="molecule type" value="Genomic_DNA"/>
</dbReference>
<reference evidence="1" key="1">
    <citation type="journal article" date="2020" name="Nature">
        <title>Giant virus diversity and host interactions through global metagenomics.</title>
        <authorList>
            <person name="Schulz F."/>
            <person name="Roux S."/>
            <person name="Paez-Espino D."/>
            <person name="Jungbluth S."/>
            <person name="Walsh D.A."/>
            <person name="Denef V.J."/>
            <person name="McMahon K.D."/>
            <person name="Konstantinidis K.T."/>
            <person name="Eloe-Fadrosh E.A."/>
            <person name="Kyrpides N.C."/>
            <person name="Woyke T."/>
        </authorList>
    </citation>
    <scope>NUCLEOTIDE SEQUENCE</scope>
    <source>
        <strain evidence="1">GVMAG-M-3300023184-62</strain>
    </source>
</reference>
<organism evidence="1">
    <name type="scientific">viral metagenome</name>
    <dbReference type="NCBI Taxonomy" id="1070528"/>
    <lineage>
        <taxon>unclassified sequences</taxon>
        <taxon>metagenomes</taxon>
        <taxon>organismal metagenomes</taxon>
    </lineage>
</organism>
<accession>A0A6C0IAQ8</accession>
<protein>
    <submittedName>
        <fullName evidence="1">Uncharacterized protein</fullName>
    </submittedName>
</protein>
<proteinExistence type="predicted"/>
<dbReference type="AlphaFoldDB" id="A0A6C0IAQ8"/>
<name>A0A6C0IAQ8_9ZZZZ</name>